<evidence type="ECO:0000313" key="4">
    <source>
        <dbReference type="EMBL" id="MEQ2557897.1"/>
    </source>
</evidence>
<name>A0ABV1HEY1_9FIRM</name>
<dbReference type="Pfam" id="PF00188">
    <property type="entry name" value="CAP"/>
    <property type="match status" value="1"/>
</dbReference>
<evidence type="ECO:0000256" key="1">
    <source>
        <dbReference type="SAM" id="MobiDB-lite"/>
    </source>
</evidence>
<feature type="chain" id="PRO_5045688966" evidence="2">
    <location>
        <begin position="34"/>
        <end position="960"/>
    </location>
</feature>
<dbReference type="EMBL" id="JBBMEX010000007">
    <property type="protein sequence ID" value="MEQ2557897.1"/>
    <property type="molecule type" value="Genomic_DNA"/>
</dbReference>
<dbReference type="PANTHER" id="PTHR45661:SF3">
    <property type="entry name" value="IG-LIKE DOMAIN-CONTAINING PROTEIN"/>
    <property type="match status" value="1"/>
</dbReference>
<proteinExistence type="predicted"/>
<feature type="signal peptide" evidence="2">
    <location>
        <begin position="1"/>
        <end position="33"/>
    </location>
</feature>
<protein>
    <submittedName>
        <fullName evidence="4">Leucine-rich repeat protein</fullName>
    </submittedName>
</protein>
<dbReference type="InterPro" id="IPR032675">
    <property type="entry name" value="LRR_dom_sf"/>
</dbReference>
<dbReference type="CDD" id="cd05379">
    <property type="entry name" value="CAP_bacterial"/>
    <property type="match status" value="1"/>
</dbReference>
<evidence type="ECO:0000259" key="3">
    <source>
        <dbReference type="Pfam" id="PF00188"/>
    </source>
</evidence>
<dbReference type="Gene3D" id="3.40.33.10">
    <property type="entry name" value="CAP"/>
    <property type="match status" value="1"/>
</dbReference>
<dbReference type="InterPro" id="IPR053139">
    <property type="entry name" value="Surface_bspA-like"/>
</dbReference>
<dbReference type="Gene3D" id="2.60.40.1080">
    <property type="match status" value="1"/>
</dbReference>
<reference evidence="4 5" key="1">
    <citation type="submission" date="2024-03" db="EMBL/GenBank/DDBJ databases">
        <title>Human intestinal bacterial collection.</title>
        <authorList>
            <person name="Pauvert C."/>
            <person name="Hitch T.C.A."/>
            <person name="Clavel T."/>
        </authorList>
    </citation>
    <scope>NUCLEOTIDE SEQUENCE [LARGE SCALE GENOMIC DNA]</scope>
    <source>
        <strain evidence="4 5">CLA-AA-H185</strain>
    </source>
</reference>
<dbReference type="InterPro" id="IPR014044">
    <property type="entry name" value="CAP_dom"/>
</dbReference>
<dbReference type="InterPro" id="IPR035940">
    <property type="entry name" value="CAP_sf"/>
</dbReference>
<dbReference type="RefSeq" id="WP_353530893.1">
    <property type="nucleotide sequence ID" value="NZ_JBBMEX010000007.1"/>
</dbReference>
<feature type="region of interest" description="Disordered" evidence="1">
    <location>
        <begin position="43"/>
        <end position="109"/>
    </location>
</feature>
<dbReference type="Gene3D" id="3.80.10.10">
    <property type="entry name" value="Ribonuclease Inhibitor"/>
    <property type="match status" value="2"/>
</dbReference>
<dbReference type="InterPro" id="IPR026906">
    <property type="entry name" value="LRR_5"/>
</dbReference>
<sequence>MKKKQKGKLVLGLFIGCCLLYAMSGFSTKSVQAAASLQKEDGQLVGGKAQDISPAGKYKPKENEDAKNTEVKSQDTKSTEAENIEVKDQEEQKSTGTNDLTQNATGASAQSGTYGNVKWKLSGTTLTITGSGAMPDASLSEPAPWSELNVKSVVISEGITVIGQQNFCRMSSITSVSFPQSLQTIKEAAFYECSSLTGVKLAKNVKTIESGAFAGCTSLAAFSASGVTTMGDYALQETVITTFEIPKKMTKFSPQILFGNTSLSELKVASGNTAFIAEDGVLYTKDKSTLVLFPVDKAVTQFTVPTGVKQIGDYAFSKTRNLKSVRFSNVTTLGEGAFYDSSLSGALVLTDKITTAGSFAFDSCTEITSVKFGKGLKESPYRMFEACSSIKTIDFGGLQTLGMRTFCDCSSLVNVTLPDRMKKWGGSVFNSCSSLKTFTAKGLETIGYADFAQCYALETVNLSKVKTIYRQAFANCPSLTSITLPASTQYVDENAFEAGVQVNCLNKELVKFGKNGLHYAEKITISGTRDYKKAFEVLSIVNKKRAENGLSALTMDSSLLETAMIRAGEQEVLFSHTRPDGAGCFSANAAMIAENVAINQRSASEVMNSWMNSEGHRENILSKDATTIGIGCFYMDGVYTWAQCFGNAENPQAAAKPANQTVSQSMYIPNGTFSEAITSRGIIWNTPKEYTYQFSIGIDSAKCQVGKKTQAKLWLINPEFGQKVAFSSKNITWVSGNTKIAKTDAKGKVSFVGSGNVTITGKTKYYQTSVKIKVKVNGKTSTKKSSKVVLKDKYAIYTGKAIKIGKAKVTGSKGKVTYTYYTDAKCKKKLKNYPKKVGTYYVRAKVAATDTHKSAQSNIAKLVIQKKNPMTVKVKSKTYKAKASTGKLAKNYSFKIGVTKAKGTVTYSKSKNCKKYITVNNKGKVTIKKGTPRGKYTINVKAKGKGTYASRTIKVSIKVE</sequence>
<dbReference type="SUPFAM" id="SSF52058">
    <property type="entry name" value="L domain-like"/>
    <property type="match status" value="1"/>
</dbReference>
<evidence type="ECO:0000313" key="5">
    <source>
        <dbReference type="Proteomes" id="UP001454489"/>
    </source>
</evidence>
<dbReference type="PANTHER" id="PTHR45661">
    <property type="entry name" value="SURFACE ANTIGEN"/>
    <property type="match status" value="1"/>
</dbReference>
<gene>
    <name evidence="4" type="ORF">WMO43_08455</name>
</gene>
<dbReference type="SUPFAM" id="SSF49373">
    <property type="entry name" value="Invasin/intimin cell-adhesion fragments"/>
    <property type="match status" value="1"/>
</dbReference>
<organism evidence="4 5">
    <name type="scientific">Maccoyibacter intestinihominis</name>
    <dbReference type="NCBI Taxonomy" id="3133499"/>
    <lineage>
        <taxon>Bacteria</taxon>
        <taxon>Bacillati</taxon>
        <taxon>Bacillota</taxon>
        <taxon>Clostridia</taxon>
        <taxon>Lachnospirales</taxon>
        <taxon>Lachnospiraceae</taxon>
        <taxon>Maccoyibacter</taxon>
    </lineage>
</organism>
<dbReference type="InterPro" id="IPR008964">
    <property type="entry name" value="Invasin/intimin_cell_adhesion"/>
</dbReference>
<comment type="caution">
    <text evidence="4">The sequence shown here is derived from an EMBL/GenBank/DDBJ whole genome shotgun (WGS) entry which is preliminary data.</text>
</comment>
<feature type="compositionally biased region" description="Polar residues" evidence="1">
    <location>
        <begin position="94"/>
        <end position="109"/>
    </location>
</feature>
<keyword evidence="2" id="KW-0732">Signal</keyword>
<feature type="compositionally biased region" description="Basic and acidic residues" evidence="1">
    <location>
        <begin position="59"/>
        <end position="93"/>
    </location>
</feature>
<dbReference type="SUPFAM" id="SSF55797">
    <property type="entry name" value="PR-1-like"/>
    <property type="match status" value="1"/>
</dbReference>
<dbReference type="Proteomes" id="UP001454489">
    <property type="component" value="Unassembled WGS sequence"/>
</dbReference>
<accession>A0ABV1HEY1</accession>
<dbReference type="Pfam" id="PF13306">
    <property type="entry name" value="LRR_5"/>
    <property type="match status" value="3"/>
</dbReference>
<keyword evidence="5" id="KW-1185">Reference proteome</keyword>
<evidence type="ECO:0000256" key="2">
    <source>
        <dbReference type="SAM" id="SignalP"/>
    </source>
</evidence>
<feature type="domain" description="SCP" evidence="3">
    <location>
        <begin position="539"/>
        <end position="637"/>
    </location>
</feature>